<dbReference type="EMBL" id="FO082059">
    <property type="protein sequence ID" value="CCE72648.1"/>
    <property type="molecule type" value="Genomic_DNA"/>
</dbReference>
<dbReference type="InParanoid" id="G8YUW5"/>
<evidence type="ECO:0000313" key="1">
    <source>
        <dbReference type="EMBL" id="CCE72648.1"/>
    </source>
</evidence>
<dbReference type="HOGENOM" id="CLU_1960389_0_0_1"/>
<evidence type="ECO:0000313" key="2">
    <source>
        <dbReference type="Proteomes" id="UP000005222"/>
    </source>
</evidence>
<sequence length="128" mass="14570">MSYRVFPAATNPTVALCGIRVAVAFSLPPPPCLHRFLHLAATTRPVQYVIEYVCDDAWQHPQTQREHSALCSPFGHVVCRVRHGLFRSRLPVCDVHTIVRYKHLRSLIKGSRQLMVLLQTNFAPQIKD</sequence>
<keyword evidence="2" id="KW-1185">Reference proteome</keyword>
<organism evidence="1 2">
    <name type="scientific">Pichia sorbitophila (strain ATCC MYA-4447 / BCRC 22081 / CBS 7064 / NBRC 10061 / NRRL Y-12695)</name>
    <name type="common">Hybrid yeast</name>
    <dbReference type="NCBI Taxonomy" id="559304"/>
    <lineage>
        <taxon>Eukaryota</taxon>
        <taxon>Fungi</taxon>
        <taxon>Dikarya</taxon>
        <taxon>Ascomycota</taxon>
        <taxon>Saccharomycotina</taxon>
        <taxon>Pichiomycetes</taxon>
        <taxon>Debaryomycetaceae</taxon>
        <taxon>Millerozyma</taxon>
    </lineage>
</organism>
<dbReference type="Proteomes" id="UP000005222">
    <property type="component" value="Chromosome A"/>
</dbReference>
<accession>G8YUW5</accession>
<protein>
    <submittedName>
        <fullName evidence="1">Piso0_000238 protein</fullName>
    </submittedName>
</protein>
<name>G8YUW5_PICSO</name>
<reference evidence="1 2" key="1">
    <citation type="journal article" date="2012" name="G3 (Bethesda)">
        <title>Pichia sorbitophila, an interspecies yeast hybrid reveals early steps of genome resolution following polyploidization.</title>
        <authorList>
            <person name="Leh Louis V."/>
            <person name="Despons L."/>
            <person name="Friedrich A."/>
            <person name="Martin T."/>
            <person name="Durrens P."/>
            <person name="Casaregola S."/>
            <person name="Neuveglise C."/>
            <person name="Fairhead C."/>
            <person name="Marck C."/>
            <person name="Cruz J.A."/>
            <person name="Straub M.L."/>
            <person name="Kugler V."/>
            <person name="Sacerdot C."/>
            <person name="Uzunov Z."/>
            <person name="Thierry A."/>
            <person name="Weiss S."/>
            <person name="Bleykasten C."/>
            <person name="De Montigny J."/>
            <person name="Jacques N."/>
            <person name="Jung P."/>
            <person name="Lemaire M."/>
            <person name="Mallet S."/>
            <person name="Morel G."/>
            <person name="Richard G.F."/>
            <person name="Sarkar A."/>
            <person name="Savel G."/>
            <person name="Schacherer J."/>
            <person name="Seret M.L."/>
            <person name="Talla E."/>
            <person name="Samson G."/>
            <person name="Jubin C."/>
            <person name="Poulain J."/>
            <person name="Vacherie B."/>
            <person name="Barbe V."/>
            <person name="Pelletier E."/>
            <person name="Sherman D.J."/>
            <person name="Westhof E."/>
            <person name="Weissenbach J."/>
            <person name="Baret P.V."/>
            <person name="Wincker P."/>
            <person name="Gaillardin C."/>
            <person name="Dujon B."/>
            <person name="Souciet J.L."/>
        </authorList>
    </citation>
    <scope>NUCLEOTIDE SEQUENCE [LARGE SCALE GENOMIC DNA]</scope>
    <source>
        <strain evidence="2">ATCC MYA-4447 / BCRC 22081 / CBS 7064 / NBRC 10061 / NRRL Y-12695</strain>
    </source>
</reference>
<gene>
    <name evidence="1" type="primary">Piso0_000238</name>
    <name evidence="1" type="ORF">GNLVRS01_PISO0A04950g</name>
</gene>
<dbReference type="AlphaFoldDB" id="G8YUW5"/>
<proteinExistence type="predicted"/>